<dbReference type="InterPro" id="IPR036145">
    <property type="entry name" value="MinC_C_sf"/>
</dbReference>
<dbReference type="InterPro" id="IPR013033">
    <property type="entry name" value="MinC"/>
</dbReference>
<keyword evidence="4 6" id="KW-0131">Cell cycle</keyword>
<dbReference type="KEGG" id="aaeo:BJI67_12025"/>
<evidence type="ECO:0000259" key="7">
    <source>
        <dbReference type="Pfam" id="PF03775"/>
    </source>
</evidence>
<comment type="subunit">
    <text evidence="6">Interacts with MinD and FtsZ.</text>
</comment>
<dbReference type="Pfam" id="PF05209">
    <property type="entry name" value="MinC_N"/>
    <property type="match status" value="1"/>
</dbReference>
<feature type="domain" description="Septum formation inhibitor MinC N-terminal" evidence="8">
    <location>
        <begin position="14"/>
        <end position="85"/>
    </location>
</feature>
<dbReference type="PANTHER" id="PTHR34108:SF1">
    <property type="entry name" value="SEPTUM SITE-DETERMINING PROTEIN MINC"/>
    <property type="match status" value="1"/>
</dbReference>
<dbReference type="InterPro" id="IPR005526">
    <property type="entry name" value="Septum_form_inhib_MinC_C"/>
</dbReference>
<dbReference type="InterPro" id="IPR007874">
    <property type="entry name" value="MinC_N"/>
</dbReference>
<name>A0A1D8K9N3_9GAMM</name>
<gene>
    <name evidence="6" type="primary">minC</name>
    <name evidence="9" type="ORF">BJI67_12025</name>
</gene>
<dbReference type="Proteomes" id="UP000095342">
    <property type="component" value="Chromosome"/>
</dbReference>
<dbReference type="AlphaFoldDB" id="A0A1D8K9N3"/>
<evidence type="ECO:0000256" key="2">
    <source>
        <dbReference type="ARBA" id="ARBA00022618"/>
    </source>
</evidence>
<dbReference type="GO" id="GO:1901891">
    <property type="term" value="P:regulation of cell septum assembly"/>
    <property type="evidence" value="ECO:0007669"/>
    <property type="project" value="InterPro"/>
</dbReference>
<protein>
    <recommendedName>
        <fullName evidence="6">Probable septum site-determining protein MinC</fullName>
    </recommendedName>
</protein>
<dbReference type="RefSeq" id="WP_070073226.1">
    <property type="nucleotide sequence ID" value="NZ_CP017448.1"/>
</dbReference>
<keyword evidence="3 6" id="KW-0717">Septation</keyword>
<dbReference type="PANTHER" id="PTHR34108">
    <property type="entry name" value="SEPTUM SITE-DETERMINING PROTEIN MINC"/>
    <property type="match status" value="1"/>
</dbReference>
<dbReference type="Gene3D" id="3.30.70.260">
    <property type="match status" value="1"/>
</dbReference>
<dbReference type="GO" id="GO:0051302">
    <property type="term" value="P:regulation of cell division"/>
    <property type="evidence" value="ECO:0007669"/>
    <property type="project" value="InterPro"/>
</dbReference>
<evidence type="ECO:0000259" key="8">
    <source>
        <dbReference type="Pfam" id="PF05209"/>
    </source>
</evidence>
<organism evidence="9 10">
    <name type="scientific">Acidihalobacter aeolianus</name>
    <dbReference type="NCBI Taxonomy" id="2792603"/>
    <lineage>
        <taxon>Bacteria</taxon>
        <taxon>Pseudomonadati</taxon>
        <taxon>Pseudomonadota</taxon>
        <taxon>Gammaproteobacteria</taxon>
        <taxon>Chromatiales</taxon>
        <taxon>Ectothiorhodospiraceae</taxon>
        <taxon>Acidihalobacter</taxon>
    </lineage>
</organism>
<evidence type="ECO:0000256" key="5">
    <source>
        <dbReference type="ARBA" id="ARBA00025606"/>
    </source>
</evidence>
<sequence length="238" mass="24434">MSTAARQTGAQACELKGSRFTLSVLNLLDTDLAAIDAKLGALVAQAPGFLERAPVVLDAARIAEQGAALDLDGLVAVLRKHTLVPVALRGGDAALQERAMAAGLALMPETAAPVAGSRTTEQVSPAAAPGGGPRIVNRPVRSGQQVYAEGGDLIVLGAVSAGAEIIADGSIHVYGALRGRAIAGARGDEAAHIFCQSLEAELISIAGCYRVFETEPDETRGRPVHASLSGERLLIEML</sequence>
<dbReference type="InterPro" id="IPR016098">
    <property type="entry name" value="CAP/MinC_C"/>
</dbReference>
<comment type="function">
    <text evidence="5 6">Cell division inhibitor that blocks the formation of polar Z ring septums. Rapidly oscillates between the poles of the cell to destabilize FtsZ filaments that have formed before they mature into polar Z rings. Prevents FtsZ polymerization.</text>
</comment>
<evidence type="ECO:0000256" key="1">
    <source>
        <dbReference type="ARBA" id="ARBA00006291"/>
    </source>
</evidence>
<evidence type="ECO:0000256" key="6">
    <source>
        <dbReference type="HAMAP-Rule" id="MF_00267"/>
    </source>
</evidence>
<proteinExistence type="inferred from homology"/>
<reference evidence="9 10" key="1">
    <citation type="submission" date="2016-09" db="EMBL/GenBank/DDBJ databases">
        <title>Acidihalobacter prosperus V6 (DSM14174).</title>
        <authorList>
            <person name="Khaleque H.N."/>
            <person name="Ramsay J.P."/>
            <person name="Murphy R.J.T."/>
            <person name="Kaksonen A.H."/>
            <person name="Boxall N.J."/>
            <person name="Watkin E.L.J."/>
        </authorList>
    </citation>
    <scope>NUCLEOTIDE SEQUENCE [LARGE SCALE GENOMIC DNA]</scope>
    <source>
        <strain evidence="9 10">V6</strain>
    </source>
</reference>
<dbReference type="NCBIfam" id="TIGR01222">
    <property type="entry name" value="minC"/>
    <property type="match status" value="1"/>
</dbReference>
<evidence type="ECO:0000313" key="9">
    <source>
        <dbReference type="EMBL" id="AOV17688.1"/>
    </source>
</evidence>
<keyword evidence="2 6" id="KW-0132">Cell division</keyword>
<accession>A0A1D8K9N3</accession>
<dbReference type="GO" id="GO:0000902">
    <property type="term" value="P:cell morphogenesis"/>
    <property type="evidence" value="ECO:0007669"/>
    <property type="project" value="InterPro"/>
</dbReference>
<dbReference type="EMBL" id="CP017448">
    <property type="protein sequence ID" value="AOV17688.1"/>
    <property type="molecule type" value="Genomic_DNA"/>
</dbReference>
<dbReference type="GO" id="GO:0000917">
    <property type="term" value="P:division septum assembly"/>
    <property type="evidence" value="ECO:0007669"/>
    <property type="project" value="UniProtKB-KW"/>
</dbReference>
<evidence type="ECO:0000313" key="10">
    <source>
        <dbReference type="Proteomes" id="UP000095342"/>
    </source>
</evidence>
<dbReference type="Gene3D" id="2.160.20.70">
    <property type="match status" value="1"/>
</dbReference>
<evidence type="ECO:0000256" key="3">
    <source>
        <dbReference type="ARBA" id="ARBA00023210"/>
    </source>
</evidence>
<dbReference type="HAMAP" id="MF_00267">
    <property type="entry name" value="MinC"/>
    <property type="match status" value="1"/>
</dbReference>
<evidence type="ECO:0000256" key="4">
    <source>
        <dbReference type="ARBA" id="ARBA00023306"/>
    </source>
</evidence>
<dbReference type="Pfam" id="PF03775">
    <property type="entry name" value="MinC_C"/>
    <property type="match status" value="1"/>
</dbReference>
<comment type="similarity">
    <text evidence="1 6">Belongs to the MinC family.</text>
</comment>
<dbReference type="SUPFAM" id="SSF63848">
    <property type="entry name" value="Cell-division inhibitor MinC, C-terminal domain"/>
    <property type="match status" value="1"/>
</dbReference>
<feature type="domain" description="Septum formation inhibitor MinC C-terminal" evidence="7">
    <location>
        <begin position="135"/>
        <end position="236"/>
    </location>
</feature>
<keyword evidence="10" id="KW-1185">Reference proteome</keyword>